<evidence type="ECO:0000256" key="4">
    <source>
        <dbReference type="PROSITE-ProRule" id="PRU00175"/>
    </source>
</evidence>
<dbReference type="GO" id="GO:0061630">
    <property type="term" value="F:ubiquitin protein ligase activity"/>
    <property type="evidence" value="ECO:0007669"/>
    <property type="project" value="TreeGrafter"/>
</dbReference>
<dbReference type="EMBL" id="CAEY01001941">
    <property type="status" value="NOT_ANNOTATED_CDS"/>
    <property type="molecule type" value="Genomic_DNA"/>
</dbReference>
<dbReference type="Pfam" id="PF13920">
    <property type="entry name" value="zf-C3HC4_3"/>
    <property type="match status" value="1"/>
</dbReference>
<dbReference type="GO" id="GO:0031398">
    <property type="term" value="P:positive regulation of protein ubiquitination"/>
    <property type="evidence" value="ECO:0007669"/>
    <property type="project" value="TreeGrafter"/>
</dbReference>
<dbReference type="HOGENOM" id="CLU_034240_0_0_1"/>
<dbReference type="GO" id="GO:0043066">
    <property type="term" value="P:negative regulation of apoptotic process"/>
    <property type="evidence" value="ECO:0007669"/>
    <property type="project" value="TreeGrafter"/>
</dbReference>
<dbReference type="Proteomes" id="UP000015104">
    <property type="component" value="Unassembled WGS sequence"/>
</dbReference>
<keyword evidence="3" id="KW-0862">Zinc</keyword>
<evidence type="ECO:0000256" key="3">
    <source>
        <dbReference type="ARBA" id="ARBA00022833"/>
    </source>
</evidence>
<dbReference type="PROSITE" id="PS50143">
    <property type="entry name" value="BIR_REPEAT_2"/>
    <property type="match status" value="1"/>
</dbReference>
<dbReference type="EnsemblMetazoa" id="tetur08g00890.1">
    <property type="protein sequence ID" value="tetur08g00890.1"/>
    <property type="gene ID" value="tetur08g00890"/>
</dbReference>
<dbReference type="AlphaFoldDB" id="T1KAL6"/>
<keyword evidence="2 4" id="KW-0863">Zinc-finger</keyword>
<dbReference type="PROSITE" id="PS50089">
    <property type="entry name" value="ZF_RING_2"/>
    <property type="match status" value="1"/>
</dbReference>
<evidence type="ECO:0000313" key="7">
    <source>
        <dbReference type="Proteomes" id="UP000015104"/>
    </source>
</evidence>
<dbReference type="InterPro" id="IPR011029">
    <property type="entry name" value="DEATH-like_dom_sf"/>
</dbReference>
<name>T1KAL6_TETUR</name>
<dbReference type="InterPro" id="IPR050784">
    <property type="entry name" value="IAP"/>
</dbReference>
<dbReference type="InterPro" id="IPR001841">
    <property type="entry name" value="Znf_RING"/>
</dbReference>
<organism evidence="6 7">
    <name type="scientific">Tetranychus urticae</name>
    <name type="common">Two-spotted spider mite</name>
    <dbReference type="NCBI Taxonomy" id="32264"/>
    <lineage>
        <taxon>Eukaryota</taxon>
        <taxon>Metazoa</taxon>
        <taxon>Ecdysozoa</taxon>
        <taxon>Arthropoda</taxon>
        <taxon>Chelicerata</taxon>
        <taxon>Arachnida</taxon>
        <taxon>Acari</taxon>
        <taxon>Acariformes</taxon>
        <taxon>Trombidiformes</taxon>
        <taxon>Prostigmata</taxon>
        <taxon>Eleutherengona</taxon>
        <taxon>Raphignathae</taxon>
        <taxon>Tetranychoidea</taxon>
        <taxon>Tetranychidae</taxon>
        <taxon>Tetranychus</taxon>
    </lineage>
</organism>
<dbReference type="PANTHER" id="PTHR10044">
    <property type="entry name" value="INHIBITOR OF APOPTOSIS"/>
    <property type="match status" value="1"/>
</dbReference>
<dbReference type="eggNOG" id="KOG1101">
    <property type="taxonomic scope" value="Eukaryota"/>
</dbReference>
<reference evidence="6" key="2">
    <citation type="submission" date="2015-06" db="UniProtKB">
        <authorList>
            <consortium name="EnsemblMetazoa"/>
        </authorList>
    </citation>
    <scope>IDENTIFICATION</scope>
</reference>
<feature type="domain" description="RING-type" evidence="5">
    <location>
        <begin position="147"/>
        <end position="182"/>
    </location>
</feature>
<dbReference type="SMART" id="SM00238">
    <property type="entry name" value="BIR"/>
    <property type="match status" value="1"/>
</dbReference>
<dbReference type="PANTHER" id="PTHR10044:SF139">
    <property type="entry name" value="DEATH-ASSOCIATED INHIBITOR OF APOPTOSIS 2"/>
    <property type="match status" value="1"/>
</dbReference>
<comment type="similarity">
    <text evidence="1">Belongs to the IAP family.</text>
</comment>
<dbReference type="GO" id="GO:0051726">
    <property type="term" value="P:regulation of cell cycle"/>
    <property type="evidence" value="ECO:0007669"/>
    <property type="project" value="TreeGrafter"/>
</dbReference>
<dbReference type="Gene3D" id="1.10.1170.10">
    <property type="entry name" value="Inhibitor Of Apoptosis Protein (2mihbC-IAP-1), Chain A"/>
    <property type="match status" value="2"/>
</dbReference>
<proteinExistence type="inferred from homology"/>
<dbReference type="CDD" id="cd00022">
    <property type="entry name" value="BIR"/>
    <property type="match status" value="1"/>
</dbReference>
<keyword evidence="7" id="KW-1185">Reference proteome</keyword>
<dbReference type="GO" id="GO:0005634">
    <property type="term" value="C:nucleus"/>
    <property type="evidence" value="ECO:0007669"/>
    <property type="project" value="TreeGrafter"/>
</dbReference>
<sequence length="195" mass="22191">MPKSASVMKYLRLRSMHYIKIANLSKMVMAYPAMKTHECRVASFAKHDGHVVKEITPDSYAEAGFFSYGKLFCEHDAVTCFFCAGTIANWLPKDDPWELHALHFPDCMYVYLKRGKNFVNIQLSGKSHVGPYEPAPQVNECQTRYECKICFNAEISVVYKPCDHMITCYDCAPLFSSCPWCKTTISNAIRCIIAT</sequence>
<dbReference type="GO" id="GO:0008270">
    <property type="term" value="F:zinc ion binding"/>
    <property type="evidence" value="ECO:0007669"/>
    <property type="project" value="UniProtKB-KW"/>
</dbReference>
<evidence type="ECO:0000256" key="1">
    <source>
        <dbReference type="ARBA" id="ARBA00006672"/>
    </source>
</evidence>
<dbReference type="GO" id="GO:0005737">
    <property type="term" value="C:cytoplasm"/>
    <property type="evidence" value="ECO:0007669"/>
    <property type="project" value="TreeGrafter"/>
</dbReference>
<keyword evidence="2 4" id="KW-0479">Metal-binding</keyword>
<evidence type="ECO:0000259" key="5">
    <source>
        <dbReference type="PROSITE" id="PS50089"/>
    </source>
</evidence>
<dbReference type="Pfam" id="PF00653">
    <property type="entry name" value="BIR"/>
    <property type="match status" value="1"/>
</dbReference>
<reference evidence="7" key="1">
    <citation type="submission" date="2011-08" db="EMBL/GenBank/DDBJ databases">
        <authorList>
            <person name="Rombauts S."/>
        </authorList>
    </citation>
    <scope>NUCLEOTIDE SEQUENCE</scope>
    <source>
        <strain evidence="7">London</strain>
    </source>
</reference>
<dbReference type="Gene3D" id="1.10.533.10">
    <property type="entry name" value="Death Domain, Fas"/>
    <property type="match status" value="1"/>
</dbReference>
<dbReference type="SUPFAM" id="SSF57924">
    <property type="entry name" value="Inhibitor of apoptosis (IAP) repeat"/>
    <property type="match status" value="1"/>
</dbReference>
<dbReference type="InterPro" id="IPR001370">
    <property type="entry name" value="BIR_rpt"/>
</dbReference>
<accession>T1KAL6</accession>
<dbReference type="GO" id="GO:0043027">
    <property type="term" value="F:cysteine-type endopeptidase inhibitor activity involved in apoptotic process"/>
    <property type="evidence" value="ECO:0007669"/>
    <property type="project" value="TreeGrafter"/>
</dbReference>
<protein>
    <recommendedName>
        <fullName evidence="5">RING-type domain-containing protein</fullName>
    </recommendedName>
</protein>
<dbReference type="STRING" id="32264.T1KAL6"/>
<evidence type="ECO:0000256" key="2">
    <source>
        <dbReference type="ARBA" id="ARBA00022771"/>
    </source>
</evidence>
<evidence type="ECO:0000313" key="6">
    <source>
        <dbReference type="EnsemblMetazoa" id="tetur08g00890.1"/>
    </source>
</evidence>